<dbReference type="AlphaFoldDB" id="A0A6D2HGN3"/>
<dbReference type="Proteomes" id="UP000467841">
    <property type="component" value="Unassembled WGS sequence"/>
</dbReference>
<evidence type="ECO:0000313" key="2">
    <source>
        <dbReference type="Proteomes" id="UP000467841"/>
    </source>
</evidence>
<comment type="caution">
    <text evidence="1">The sequence shown here is derived from an EMBL/GenBank/DDBJ whole genome shotgun (WGS) entry which is preliminary data.</text>
</comment>
<dbReference type="EMBL" id="CACVBM020000140">
    <property type="protein sequence ID" value="CAA7015009.1"/>
    <property type="molecule type" value="Genomic_DNA"/>
</dbReference>
<protein>
    <submittedName>
        <fullName evidence="1">Uncharacterized protein</fullName>
    </submittedName>
</protein>
<keyword evidence="2" id="KW-1185">Reference proteome</keyword>
<evidence type="ECO:0000313" key="1">
    <source>
        <dbReference type="EMBL" id="CAA7015009.1"/>
    </source>
</evidence>
<proteinExistence type="predicted"/>
<sequence length="109" mass="12024">MIEVSVSGQALEDDDPVTVTFPSTLRRVILEAWWDLGFTRRPSDCDVPVDAPAGDIRSVVGFGFYVSLKFSSSVNNKGMPIFADVPPKSTTVILEINYQRDSQVYFSCG</sequence>
<name>A0A6D2HGN3_9BRAS</name>
<organism evidence="1 2">
    <name type="scientific">Microthlaspi erraticum</name>
    <dbReference type="NCBI Taxonomy" id="1685480"/>
    <lineage>
        <taxon>Eukaryota</taxon>
        <taxon>Viridiplantae</taxon>
        <taxon>Streptophyta</taxon>
        <taxon>Embryophyta</taxon>
        <taxon>Tracheophyta</taxon>
        <taxon>Spermatophyta</taxon>
        <taxon>Magnoliopsida</taxon>
        <taxon>eudicotyledons</taxon>
        <taxon>Gunneridae</taxon>
        <taxon>Pentapetalae</taxon>
        <taxon>rosids</taxon>
        <taxon>malvids</taxon>
        <taxon>Brassicales</taxon>
        <taxon>Brassicaceae</taxon>
        <taxon>Coluteocarpeae</taxon>
        <taxon>Microthlaspi</taxon>
    </lineage>
</organism>
<gene>
    <name evidence="1" type="ORF">MERR_LOCUS2244</name>
</gene>
<reference evidence="1" key="1">
    <citation type="submission" date="2020-01" db="EMBL/GenBank/DDBJ databases">
        <authorList>
            <person name="Mishra B."/>
        </authorList>
    </citation>
    <scope>NUCLEOTIDE SEQUENCE [LARGE SCALE GENOMIC DNA]</scope>
</reference>
<accession>A0A6D2HGN3</accession>